<dbReference type="PANTHER" id="PTHR11207">
    <property type="entry name" value="RIBONUCLEASE III"/>
    <property type="match status" value="1"/>
</dbReference>
<dbReference type="PROSITE" id="PS00517">
    <property type="entry name" value="RNASE_3_1"/>
    <property type="match status" value="1"/>
</dbReference>
<dbReference type="GO" id="GO:0003725">
    <property type="term" value="F:double-stranded RNA binding"/>
    <property type="evidence" value="ECO:0007669"/>
    <property type="project" value="TreeGrafter"/>
</dbReference>
<dbReference type="GO" id="GO:0004525">
    <property type="term" value="F:ribonuclease III activity"/>
    <property type="evidence" value="ECO:0007669"/>
    <property type="project" value="InterPro"/>
</dbReference>
<dbReference type="PANTHER" id="PTHR11207:SF0">
    <property type="entry name" value="RIBONUCLEASE 3"/>
    <property type="match status" value="1"/>
</dbReference>
<dbReference type="CDD" id="cd00593">
    <property type="entry name" value="RIBOc"/>
    <property type="match status" value="1"/>
</dbReference>
<dbReference type="InterPro" id="IPR000999">
    <property type="entry name" value="RNase_III_dom"/>
</dbReference>
<dbReference type="InterPro" id="IPR036389">
    <property type="entry name" value="RNase_III_sf"/>
</dbReference>
<protein>
    <submittedName>
        <fullName evidence="3">Ribonuclease III</fullName>
    </submittedName>
</protein>
<dbReference type="Gene3D" id="1.10.1520.10">
    <property type="entry name" value="Ribonuclease III domain"/>
    <property type="match status" value="1"/>
</dbReference>
<dbReference type="SMART" id="SM00535">
    <property type="entry name" value="RIBOc"/>
    <property type="match status" value="1"/>
</dbReference>
<dbReference type="SUPFAM" id="SSF69065">
    <property type="entry name" value="RNase III domain-like"/>
    <property type="match status" value="1"/>
</dbReference>
<sequence length="239" mass="27844">MGDDLRYILNEKNKYITTDFVEGMLKKYGVTIKIKNLKIFQQAMIHLSYLVRDEKFYSNNKTKPYQIQSNDIEPLDDLSKAIPLQNKSYERLEFLGDATLHNILAEYEFTRYPEEGEGFMTKLRTKIENSDSLANLSKIIGLCEYVIISRYVELNGGRDTNKAILEDSFEAFMGALYLEAGFDVCRKFVVALLEKEIDFALLLHTETNFKERLLQYFHLRKWADPQYGKLVAEKSIILC</sequence>
<feature type="domain" description="RNase III" evidence="2">
    <location>
        <begin position="21"/>
        <end position="181"/>
    </location>
</feature>
<evidence type="ECO:0000313" key="3">
    <source>
        <dbReference type="EMBL" id="ARF11810.1"/>
    </source>
</evidence>
<dbReference type="GO" id="GO:0006396">
    <property type="term" value="P:RNA processing"/>
    <property type="evidence" value="ECO:0007669"/>
    <property type="project" value="InterPro"/>
</dbReference>
<dbReference type="Pfam" id="PF14622">
    <property type="entry name" value="Ribonucleas_3_3"/>
    <property type="match status" value="1"/>
</dbReference>
<keyword evidence="1" id="KW-0694">RNA-binding</keyword>
<gene>
    <name evidence="3" type="ORF">Klosneuvirus_2_246</name>
</gene>
<reference evidence="3" key="1">
    <citation type="journal article" date="2017" name="Science">
        <title>Giant viruses with an expanded complement of translation system components.</title>
        <authorList>
            <person name="Schulz F."/>
            <person name="Yutin N."/>
            <person name="Ivanova N.N."/>
            <person name="Ortega D.R."/>
            <person name="Lee T.K."/>
            <person name="Vierheilig J."/>
            <person name="Daims H."/>
            <person name="Horn M."/>
            <person name="Wagner M."/>
            <person name="Jensen G.J."/>
            <person name="Kyrpides N.C."/>
            <person name="Koonin E.V."/>
            <person name="Woyke T."/>
        </authorList>
    </citation>
    <scope>NUCLEOTIDE SEQUENCE</scope>
    <source>
        <strain evidence="3">KNV1</strain>
    </source>
</reference>
<accession>A0A1V0SJB8</accession>
<organism evidence="3">
    <name type="scientific">Klosneuvirus KNV1</name>
    <dbReference type="NCBI Taxonomy" id="1977640"/>
    <lineage>
        <taxon>Viruses</taxon>
        <taxon>Varidnaviria</taxon>
        <taxon>Bamfordvirae</taxon>
        <taxon>Nucleocytoviricota</taxon>
        <taxon>Megaviricetes</taxon>
        <taxon>Imitervirales</taxon>
        <taxon>Mimiviridae</taxon>
        <taxon>Klosneuvirinae</taxon>
        <taxon>Klosneuvirus</taxon>
    </lineage>
</organism>
<proteinExistence type="predicted"/>
<evidence type="ECO:0000256" key="1">
    <source>
        <dbReference type="ARBA" id="ARBA00022884"/>
    </source>
</evidence>
<name>A0A1V0SJB8_9VIRU</name>
<evidence type="ECO:0000259" key="2">
    <source>
        <dbReference type="PROSITE" id="PS50142"/>
    </source>
</evidence>
<dbReference type="PROSITE" id="PS50142">
    <property type="entry name" value="RNASE_3_2"/>
    <property type="match status" value="1"/>
</dbReference>
<dbReference type="EMBL" id="KY684109">
    <property type="protein sequence ID" value="ARF11810.1"/>
    <property type="molecule type" value="Genomic_DNA"/>
</dbReference>
<dbReference type="GO" id="GO:0010468">
    <property type="term" value="P:regulation of gene expression"/>
    <property type="evidence" value="ECO:0007669"/>
    <property type="project" value="TreeGrafter"/>
</dbReference>